<organism evidence="4">
    <name type="scientific">Anisakis simplex</name>
    <name type="common">Herring worm</name>
    <dbReference type="NCBI Taxonomy" id="6269"/>
    <lineage>
        <taxon>Eukaryota</taxon>
        <taxon>Metazoa</taxon>
        <taxon>Ecdysozoa</taxon>
        <taxon>Nematoda</taxon>
        <taxon>Chromadorea</taxon>
        <taxon>Rhabditida</taxon>
        <taxon>Spirurina</taxon>
        <taxon>Ascaridomorpha</taxon>
        <taxon>Ascaridoidea</taxon>
        <taxon>Anisakidae</taxon>
        <taxon>Anisakis</taxon>
        <taxon>Anisakis simplex complex</taxon>
    </lineage>
</organism>
<dbReference type="Proteomes" id="UP000267096">
    <property type="component" value="Unassembled WGS sequence"/>
</dbReference>
<accession>A0A0M3J968</accession>
<dbReference type="GO" id="GO:0060090">
    <property type="term" value="F:molecular adaptor activity"/>
    <property type="evidence" value="ECO:0007669"/>
    <property type="project" value="InterPro"/>
</dbReference>
<reference evidence="4" key="1">
    <citation type="submission" date="2017-02" db="UniProtKB">
        <authorList>
            <consortium name="WormBaseParasite"/>
        </authorList>
    </citation>
    <scope>IDENTIFICATION</scope>
</reference>
<dbReference type="Pfam" id="PF13001">
    <property type="entry name" value="ECM29_N"/>
    <property type="match status" value="1"/>
</dbReference>
<dbReference type="AlphaFoldDB" id="A0A0M3J968"/>
<gene>
    <name evidence="2" type="ORF">ASIM_LOCUS3949</name>
</gene>
<feature type="domain" description="Proteasome component Ecm29 N-terminal" evidence="1">
    <location>
        <begin position="1"/>
        <end position="201"/>
    </location>
</feature>
<evidence type="ECO:0000259" key="1">
    <source>
        <dbReference type="Pfam" id="PF13001"/>
    </source>
</evidence>
<evidence type="ECO:0000313" key="4">
    <source>
        <dbReference type="WBParaSite" id="ASIM_0000412901-mRNA-1"/>
    </source>
</evidence>
<dbReference type="EMBL" id="UYRR01006524">
    <property type="protein sequence ID" value="VDK22705.1"/>
    <property type="molecule type" value="Genomic_DNA"/>
</dbReference>
<reference evidence="2 3" key="2">
    <citation type="submission" date="2018-11" db="EMBL/GenBank/DDBJ databases">
        <authorList>
            <consortium name="Pathogen Informatics"/>
        </authorList>
    </citation>
    <scope>NUCLEOTIDE SEQUENCE [LARGE SCALE GENOMIC DNA]</scope>
</reference>
<name>A0A0M3J968_ANISI</name>
<dbReference type="WBParaSite" id="ASIM_0000412901-mRNA-1">
    <property type="protein sequence ID" value="ASIM_0000412901-mRNA-1"/>
    <property type="gene ID" value="ASIM_0000412901"/>
</dbReference>
<sequence>MVYLRMAVHRLKKDEQLKVLPSLLNALKANLADKNVVDQIILLTAGGWLRLAEMNAEKWPDLNELNDPSIRSAVLKFFSDILAFPYPVGDLATFVTRVEATRMVNLSCISISTYLKIAKDLFVAASLSITDVKVAVLKVLSSKYFTDKDCLPLLPLGLANGCNEVEFAADSCMKRIDQPETLKDRGVINKLFTLYLGNPSKVSLKMQRGDRME</sequence>
<evidence type="ECO:0000313" key="3">
    <source>
        <dbReference type="Proteomes" id="UP000267096"/>
    </source>
</evidence>
<protein>
    <submittedName>
        <fullName evidence="4">Proteasome-associated protein ECM29 homolog (inferred by orthology to a human protein)</fullName>
    </submittedName>
</protein>
<dbReference type="InterPro" id="IPR024372">
    <property type="entry name" value="Ecm29_N"/>
</dbReference>
<proteinExistence type="predicted"/>
<evidence type="ECO:0000313" key="2">
    <source>
        <dbReference type="EMBL" id="VDK22705.1"/>
    </source>
</evidence>
<keyword evidence="3" id="KW-1185">Reference proteome</keyword>
<dbReference type="GO" id="GO:0043248">
    <property type="term" value="P:proteasome assembly"/>
    <property type="evidence" value="ECO:0007669"/>
    <property type="project" value="InterPro"/>
</dbReference>